<organism evidence="1 2">
    <name type="scientific">Lentzea indica</name>
    <dbReference type="NCBI Taxonomy" id="2604800"/>
    <lineage>
        <taxon>Bacteria</taxon>
        <taxon>Bacillati</taxon>
        <taxon>Actinomycetota</taxon>
        <taxon>Actinomycetes</taxon>
        <taxon>Pseudonocardiales</taxon>
        <taxon>Pseudonocardiaceae</taxon>
        <taxon>Lentzea</taxon>
    </lineage>
</organism>
<name>A0ABX1FGS6_9PSEU</name>
<proteinExistence type="predicted"/>
<protein>
    <submittedName>
        <fullName evidence="1">VOC family protein</fullName>
    </submittedName>
</protein>
<dbReference type="Gene3D" id="3.10.180.10">
    <property type="entry name" value="2,3-Dihydroxybiphenyl 1,2-Dioxygenase, domain 1"/>
    <property type="match status" value="1"/>
</dbReference>
<dbReference type="RefSeq" id="WP_167974642.1">
    <property type="nucleotide sequence ID" value="NZ_VSRL01000047.1"/>
</dbReference>
<dbReference type="Pfam" id="PF13669">
    <property type="entry name" value="Glyoxalase_4"/>
    <property type="match status" value="1"/>
</dbReference>
<dbReference type="Proteomes" id="UP001515943">
    <property type="component" value="Unassembled WGS sequence"/>
</dbReference>
<gene>
    <name evidence="1" type="ORF">FXN61_15630</name>
</gene>
<evidence type="ECO:0000313" key="2">
    <source>
        <dbReference type="Proteomes" id="UP001515943"/>
    </source>
</evidence>
<dbReference type="SUPFAM" id="SSF54593">
    <property type="entry name" value="Glyoxalase/Bleomycin resistance protein/Dihydroxybiphenyl dioxygenase"/>
    <property type="match status" value="1"/>
</dbReference>
<dbReference type="InterPro" id="IPR029068">
    <property type="entry name" value="Glyas_Bleomycin-R_OHBP_Dase"/>
</dbReference>
<keyword evidence="2" id="KW-1185">Reference proteome</keyword>
<comment type="caution">
    <text evidence="1">The sequence shown here is derived from an EMBL/GenBank/DDBJ whole genome shotgun (WGS) entry which is preliminary data.</text>
</comment>
<dbReference type="EMBL" id="VSRL01000047">
    <property type="protein sequence ID" value="NKE58173.1"/>
    <property type="molecule type" value="Genomic_DNA"/>
</dbReference>
<reference evidence="1 2" key="1">
    <citation type="submission" date="2019-08" db="EMBL/GenBank/DDBJ databases">
        <title>Lentzea from Indian Himalayas.</title>
        <authorList>
            <person name="Mandal S."/>
            <person name="Mallick Gupta A."/>
            <person name="Maiti P.K."/>
            <person name="Sarkar J."/>
            <person name="Mandal S."/>
        </authorList>
    </citation>
    <scope>NUCLEOTIDE SEQUENCE [LARGE SCALE GENOMIC DNA]</scope>
    <source>
        <strain evidence="1 2">PSKA42</strain>
    </source>
</reference>
<sequence length="142" mass="16205">MTTPFHQLHHICVVVHELEKAVEYYESLGIGPWHDYPPLTAFTRRSMPNDEAFLALRYRYADLGNVQLQLCQPPDLDCPQRRFLDTRGEGVFHVGFEHPLRDAEASGLPVLMRAERDNGTGFLGFDTVDQTGFMLLTRQSAE</sequence>
<evidence type="ECO:0000313" key="1">
    <source>
        <dbReference type="EMBL" id="NKE58173.1"/>
    </source>
</evidence>
<accession>A0ABX1FGS6</accession>